<keyword evidence="8 10" id="KW-0503">Monooxygenase</keyword>
<dbReference type="PROSITE" id="PS00086">
    <property type="entry name" value="CYTOCHROME_P450"/>
    <property type="match status" value="1"/>
</dbReference>
<dbReference type="InterPro" id="IPR017972">
    <property type="entry name" value="Cyt_P450_CS"/>
</dbReference>
<dbReference type="PANTHER" id="PTHR46300">
    <property type="entry name" value="P450, PUTATIVE (EUROFUNG)-RELATED-RELATED"/>
    <property type="match status" value="1"/>
</dbReference>
<dbReference type="AlphaFoldDB" id="A0AAW0BNT3"/>
<organism evidence="11 12">
    <name type="scientific">Favolaschia claudopus</name>
    <dbReference type="NCBI Taxonomy" id="2862362"/>
    <lineage>
        <taxon>Eukaryota</taxon>
        <taxon>Fungi</taxon>
        <taxon>Dikarya</taxon>
        <taxon>Basidiomycota</taxon>
        <taxon>Agaricomycotina</taxon>
        <taxon>Agaricomycetes</taxon>
        <taxon>Agaricomycetidae</taxon>
        <taxon>Agaricales</taxon>
        <taxon>Marasmiineae</taxon>
        <taxon>Mycenaceae</taxon>
        <taxon>Favolaschia</taxon>
    </lineage>
</organism>
<dbReference type="PANTHER" id="PTHR46300:SF7">
    <property type="entry name" value="P450, PUTATIVE (EUROFUNG)-RELATED"/>
    <property type="match status" value="1"/>
</dbReference>
<keyword evidence="4 9" id="KW-0349">Heme</keyword>
<dbReference type="SUPFAM" id="SSF48264">
    <property type="entry name" value="Cytochrome P450"/>
    <property type="match status" value="1"/>
</dbReference>
<dbReference type="InterPro" id="IPR002401">
    <property type="entry name" value="Cyt_P450_E_grp-I"/>
</dbReference>
<dbReference type="Gene3D" id="1.10.630.10">
    <property type="entry name" value="Cytochrome P450"/>
    <property type="match status" value="1"/>
</dbReference>
<feature type="binding site" description="axial binding residue" evidence="9">
    <location>
        <position position="435"/>
    </location>
    <ligand>
        <name>heme</name>
        <dbReference type="ChEBI" id="CHEBI:30413"/>
    </ligand>
    <ligandPart>
        <name>Fe</name>
        <dbReference type="ChEBI" id="CHEBI:18248"/>
    </ligandPart>
</feature>
<evidence type="ECO:0000256" key="10">
    <source>
        <dbReference type="RuleBase" id="RU000461"/>
    </source>
</evidence>
<dbReference type="Proteomes" id="UP001362999">
    <property type="component" value="Unassembled WGS sequence"/>
</dbReference>
<dbReference type="InterPro" id="IPR001128">
    <property type="entry name" value="Cyt_P450"/>
</dbReference>
<evidence type="ECO:0000256" key="2">
    <source>
        <dbReference type="ARBA" id="ARBA00005179"/>
    </source>
</evidence>
<comment type="similarity">
    <text evidence="3 10">Belongs to the cytochrome P450 family.</text>
</comment>
<accession>A0AAW0BNT3</accession>
<dbReference type="GO" id="GO:0004497">
    <property type="term" value="F:monooxygenase activity"/>
    <property type="evidence" value="ECO:0007669"/>
    <property type="project" value="UniProtKB-KW"/>
</dbReference>
<evidence type="ECO:0000256" key="5">
    <source>
        <dbReference type="ARBA" id="ARBA00022723"/>
    </source>
</evidence>
<comment type="pathway">
    <text evidence="2">Secondary metabolite biosynthesis.</text>
</comment>
<comment type="caution">
    <text evidence="11">The sequence shown here is derived from an EMBL/GenBank/DDBJ whole genome shotgun (WGS) entry which is preliminary data.</text>
</comment>
<evidence type="ECO:0000313" key="11">
    <source>
        <dbReference type="EMBL" id="KAK7028371.1"/>
    </source>
</evidence>
<evidence type="ECO:0000256" key="4">
    <source>
        <dbReference type="ARBA" id="ARBA00022617"/>
    </source>
</evidence>
<dbReference type="PRINTS" id="PR00385">
    <property type="entry name" value="P450"/>
</dbReference>
<keyword evidence="5 9" id="KW-0479">Metal-binding</keyword>
<keyword evidence="12" id="KW-1185">Reference proteome</keyword>
<evidence type="ECO:0000256" key="9">
    <source>
        <dbReference type="PIRSR" id="PIRSR602401-1"/>
    </source>
</evidence>
<comment type="cofactor">
    <cofactor evidence="1 9">
        <name>heme</name>
        <dbReference type="ChEBI" id="CHEBI:30413"/>
    </cofactor>
</comment>
<dbReference type="GO" id="GO:0005506">
    <property type="term" value="F:iron ion binding"/>
    <property type="evidence" value="ECO:0007669"/>
    <property type="project" value="InterPro"/>
</dbReference>
<evidence type="ECO:0000256" key="6">
    <source>
        <dbReference type="ARBA" id="ARBA00023002"/>
    </source>
</evidence>
<reference evidence="11 12" key="1">
    <citation type="journal article" date="2024" name="J Genomics">
        <title>Draft genome sequencing and assembly of Favolaschia claudopus CIRM-BRFM 2984 isolated from oak limbs.</title>
        <authorList>
            <person name="Navarro D."/>
            <person name="Drula E."/>
            <person name="Chaduli D."/>
            <person name="Cazenave R."/>
            <person name="Ahrendt S."/>
            <person name="Wang J."/>
            <person name="Lipzen A."/>
            <person name="Daum C."/>
            <person name="Barry K."/>
            <person name="Grigoriev I.V."/>
            <person name="Favel A."/>
            <person name="Rosso M.N."/>
            <person name="Martin F."/>
        </authorList>
    </citation>
    <scope>NUCLEOTIDE SEQUENCE [LARGE SCALE GENOMIC DNA]</scope>
    <source>
        <strain evidence="11 12">CIRM-BRFM 2984</strain>
    </source>
</reference>
<dbReference type="InterPro" id="IPR050364">
    <property type="entry name" value="Cytochrome_P450_fung"/>
</dbReference>
<sequence>MGSSALALVLAAVCLGWLIVSTLLSRKSTKTPPGPPRLPILGNALQMPQTYPWLKFSEWAKSYGDLVYLEALGQPLVLLNTPKAAKELLEQRSALYSDRPRLEMAHLSGFDKVFVLAPSNDNWRQQRKIINQDLAPRMIPRYHAFQEAEARLLAKNIIQGQGALEPLVKLRIGTIIIRITYGHYASSENDPFISSSRTSMDIFSRASEPGVWLVDSLPMLKKLPAWLPGASFLNTAKGWREVVGNSAWSAYLWSKRSYDNGTVLLPNTCATTFQEAEGKLSADVEEQLVWASTTMVAGGIHTSVISTMNFFLAMMLNPAIQAKAQKEIDEVVGRDRLPTIADRESLPYVRSIVTEVFRLNPAIPLGIPHSLNQDDIYEGMHIPKGSIVIPNIWHMLHDPNEFTNPMKFDPDRYRNLDSEMEKVTDLVFGFGRRLCPGKAFGEGNVFAIAATLLSTCDILPPRDLKGEEFIPEVVYSSGSLSFPSQFDCTIKPRSEHALELLSHSAFDAPPDSSLVN</sequence>
<dbReference type="GO" id="GO:0016705">
    <property type="term" value="F:oxidoreductase activity, acting on paired donors, with incorporation or reduction of molecular oxygen"/>
    <property type="evidence" value="ECO:0007669"/>
    <property type="project" value="InterPro"/>
</dbReference>
<dbReference type="Pfam" id="PF00067">
    <property type="entry name" value="p450"/>
    <property type="match status" value="1"/>
</dbReference>
<dbReference type="PRINTS" id="PR00463">
    <property type="entry name" value="EP450I"/>
</dbReference>
<gene>
    <name evidence="11" type="ORF">R3P38DRAFT_2776028</name>
</gene>
<evidence type="ECO:0000313" key="12">
    <source>
        <dbReference type="Proteomes" id="UP001362999"/>
    </source>
</evidence>
<dbReference type="EMBL" id="JAWWNJ010000028">
    <property type="protein sequence ID" value="KAK7028371.1"/>
    <property type="molecule type" value="Genomic_DNA"/>
</dbReference>
<keyword evidence="7 9" id="KW-0408">Iron</keyword>
<evidence type="ECO:0000256" key="3">
    <source>
        <dbReference type="ARBA" id="ARBA00010617"/>
    </source>
</evidence>
<dbReference type="GO" id="GO:0020037">
    <property type="term" value="F:heme binding"/>
    <property type="evidence" value="ECO:0007669"/>
    <property type="project" value="InterPro"/>
</dbReference>
<evidence type="ECO:0000256" key="8">
    <source>
        <dbReference type="ARBA" id="ARBA00023033"/>
    </source>
</evidence>
<name>A0AAW0BNT3_9AGAR</name>
<evidence type="ECO:0000256" key="7">
    <source>
        <dbReference type="ARBA" id="ARBA00023004"/>
    </source>
</evidence>
<keyword evidence="6 10" id="KW-0560">Oxidoreductase</keyword>
<proteinExistence type="inferred from homology"/>
<dbReference type="CDD" id="cd11065">
    <property type="entry name" value="CYP64-like"/>
    <property type="match status" value="1"/>
</dbReference>
<protein>
    <submittedName>
        <fullName evidence="11">Monooxygenase</fullName>
    </submittedName>
</protein>
<evidence type="ECO:0000256" key="1">
    <source>
        <dbReference type="ARBA" id="ARBA00001971"/>
    </source>
</evidence>
<dbReference type="InterPro" id="IPR036396">
    <property type="entry name" value="Cyt_P450_sf"/>
</dbReference>